<feature type="region of interest" description="Disordered" evidence="1">
    <location>
        <begin position="276"/>
        <end position="303"/>
    </location>
</feature>
<sequence length="303" mass="33062">MKSINRFFTYSLLLSALVAFTGCGDDDDPAPDNTITLAVTGTDLETTGAGMYRYAVESGEEVALTVTAQAPAGLSNLVITKTINNQVDQSYGTNGSTTVNATGNSLTHNFTYTPDAEDVDQLVGFTFEATNANGVSEEVVLTLVVTLSPIDNLPRRQWNLTSVYWVDEEEEGIKECEKDNYWLLNEDGTMEVGYGEDTATGDCAFDGFNVWETWEITEEDGVQYFTRRGYGIFDPETPLEETFTINELTTTTMKLQQTVDLSELGGDAEETFIYTYEAGPGRPAPGRPAPGRPDPGRPAPGNR</sequence>
<dbReference type="RefSeq" id="WP_009197598.1">
    <property type="nucleotide sequence ID" value="NZ_AODQ01000216.1"/>
</dbReference>
<accession>M7N034</accession>
<proteinExistence type="predicted"/>
<keyword evidence="2" id="KW-0732">Signal</keyword>
<dbReference type="EMBL" id="AODQ01000216">
    <property type="protein sequence ID" value="EMR00657.1"/>
    <property type="molecule type" value="Genomic_DNA"/>
</dbReference>
<keyword evidence="4" id="KW-1185">Reference proteome</keyword>
<evidence type="ECO:0008006" key="5">
    <source>
        <dbReference type="Google" id="ProtNLM"/>
    </source>
</evidence>
<protein>
    <recommendedName>
        <fullName evidence="5">Lipocalin-like domain-containing protein</fullName>
    </recommendedName>
</protein>
<comment type="caution">
    <text evidence="3">The sequence shown here is derived from an EMBL/GenBank/DDBJ whole genome shotgun (WGS) entry which is preliminary data.</text>
</comment>
<name>M7N034_9BACT</name>
<dbReference type="Proteomes" id="UP000011910">
    <property type="component" value="Unassembled WGS sequence"/>
</dbReference>
<organism evidence="3 4">
    <name type="scientific">Cesiribacter andamanensis AMV16</name>
    <dbReference type="NCBI Taxonomy" id="1279009"/>
    <lineage>
        <taxon>Bacteria</taxon>
        <taxon>Pseudomonadati</taxon>
        <taxon>Bacteroidota</taxon>
        <taxon>Cytophagia</taxon>
        <taxon>Cytophagales</taxon>
        <taxon>Cesiribacteraceae</taxon>
        <taxon>Cesiribacter</taxon>
    </lineage>
</organism>
<evidence type="ECO:0000256" key="2">
    <source>
        <dbReference type="SAM" id="SignalP"/>
    </source>
</evidence>
<evidence type="ECO:0000313" key="3">
    <source>
        <dbReference type="EMBL" id="EMR00657.1"/>
    </source>
</evidence>
<dbReference type="PROSITE" id="PS51257">
    <property type="entry name" value="PROKAR_LIPOPROTEIN"/>
    <property type="match status" value="1"/>
</dbReference>
<evidence type="ECO:0000313" key="4">
    <source>
        <dbReference type="Proteomes" id="UP000011910"/>
    </source>
</evidence>
<gene>
    <name evidence="3" type="ORF">ADICEAN_04223</name>
</gene>
<dbReference type="AlphaFoldDB" id="M7N034"/>
<dbReference type="STRING" id="1279009.ADICEAN_04223"/>
<feature type="chain" id="PRO_5004081930" description="Lipocalin-like domain-containing protein" evidence="2">
    <location>
        <begin position="22"/>
        <end position="303"/>
    </location>
</feature>
<reference evidence="3 4" key="1">
    <citation type="journal article" date="2013" name="Genome Announc.">
        <title>Draft Genome Sequence of Cesiribacter andamanensis Strain AMV16T, Isolated from a Soil Sample from a Mud Volcano in the Andaman Islands, India.</title>
        <authorList>
            <person name="Shivaji S."/>
            <person name="Ara S."/>
            <person name="Begum Z."/>
            <person name="Srinivas T.N."/>
            <person name="Singh A."/>
            <person name="Kumar Pinnaka A."/>
        </authorList>
    </citation>
    <scope>NUCLEOTIDE SEQUENCE [LARGE SCALE GENOMIC DNA]</scope>
    <source>
        <strain evidence="3 4">AMV16</strain>
    </source>
</reference>
<evidence type="ECO:0000256" key="1">
    <source>
        <dbReference type="SAM" id="MobiDB-lite"/>
    </source>
</evidence>
<feature type="signal peptide" evidence="2">
    <location>
        <begin position="1"/>
        <end position="21"/>
    </location>
</feature>
<feature type="compositionally biased region" description="Pro residues" evidence="1">
    <location>
        <begin position="282"/>
        <end position="303"/>
    </location>
</feature>
<dbReference type="OrthoDB" id="660882at2"/>
<dbReference type="eggNOG" id="ENOG5033JQQ">
    <property type="taxonomic scope" value="Bacteria"/>
</dbReference>